<dbReference type="EMBL" id="SDMP01000003">
    <property type="protein sequence ID" value="RYR68463.1"/>
    <property type="molecule type" value="Genomic_DNA"/>
</dbReference>
<gene>
    <name evidence="1" type="ORF">Ahy_A03g014954</name>
</gene>
<dbReference type="Proteomes" id="UP000289738">
    <property type="component" value="Chromosome A03"/>
</dbReference>
<comment type="caution">
    <text evidence="1">The sequence shown here is derived from an EMBL/GenBank/DDBJ whole genome shotgun (WGS) entry which is preliminary data.</text>
</comment>
<evidence type="ECO:0000313" key="1">
    <source>
        <dbReference type="EMBL" id="RYR68463.1"/>
    </source>
</evidence>
<dbReference type="AlphaFoldDB" id="A0A445DZ38"/>
<reference evidence="1 2" key="1">
    <citation type="submission" date="2019-01" db="EMBL/GenBank/DDBJ databases">
        <title>Sequencing of cultivated peanut Arachis hypogaea provides insights into genome evolution and oil improvement.</title>
        <authorList>
            <person name="Chen X."/>
        </authorList>
    </citation>
    <scope>NUCLEOTIDE SEQUENCE [LARGE SCALE GENOMIC DNA]</scope>
    <source>
        <strain evidence="2">cv. Fuhuasheng</strain>
        <tissue evidence="1">Leaves</tissue>
    </source>
</reference>
<protein>
    <submittedName>
        <fullName evidence="1">Uncharacterized protein</fullName>
    </submittedName>
</protein>
<keyword evidence="2" id="KW-1185">Reference proteome</keyword>
<sequence>MEGESTEIQEDIHPLHSDVLLIADKVHMLPILHVKAICERNWGGHVLNFLIKGTRENTLKKKYAVNGCLFALMIVYFCELTHKNRVIDAIPGPLGSNIRPGNCRLKE</sequence>
<proteinExistence type="predicted"/>
<name>A0A445DZ38_ARAHY</name>
<organism evidence="1 2">
    <name type="scientific">Arachis hypogaea</name>
    <name type="common">Peanut</name>
    <dbReference type="NCBI Taxonomy" id="3818"/>
    <lineage>
        <taxon>Eukaryota</taxon>
        <taxon>Viridiplantae</taxon>
        <taxon>Streptophyta</taxon>
        <taxon>Embryophyta</taxon>
        <taxon>Tracheophyta</taxon>
        <taxon>Spermatophyta</taxon>
        <taxon>Magnoliopsida</taxon>
        <taxon>eudicotyledons</taxon>
        <taxon>Gunneridae</taxon>
        <taxon>Pentapetalae</taxon>
        <taxon>rosids</taxon>
        <taxon>fabids</taxon>
        <taxon>Fabales</taxon>
        <taxon>Fabaceae</taxon>
        <taxon>Papilionoideae</taxon>
        <taxon>50 kb inversion clade</taxon>
        <taxon>dalbergioids sensu lato</taxon>
        <taxon>Dalbergieae</taxon>
        <taxon>Pterocarpus clade</taxon>
        <taxon>Arachis</taxon>
    </lineage>
</organism>
<accession>A0A445DZ38</accession>
<evidence type="ECO:0000313" key="2">
    <source>
        <dbReference type="Proteomes" id="UP000289738"/>
    </source>
</evidence>